<accession>A0A8D0E7K9</accession>
<dbReference type="GO" id="GO:0071456">
    <property type="term" value="P:cellular response to hypoxia"/>
    <property type="evidence" value="ECO:0007669"/>
    <property type="project" value="Ensembl"/>
</dbReference>
<dbReference type="GO" id="GO:0030331">
    <property type="term" value="F:nuclear estrogen receptor binding"/>
    <property type="evidence" value="ECO:0007669"/>
    <property type="project" value="Ensembl"/>
</dbReference>
<dbReference type="OMA" id="DAHFETC"/>
<feature type="domain" description="Homeobox" evidence="8">
    <location>
        <begin position="122"/>
        <end position="182"/>
    </location>
</feature>
<dbReference type="GO" id="GO:0032880">
    <property type="term" value="P:regulation of protein localization"/>
    <property type="evidence" value="ECO:0007669"/>
    <property type="project" value="Ensembl"/>
</dbReference>
<dbReference type="GO" id="GO:0030521">
    <property type="term" value="P:androgen receptor signaling pathway"/>
    <property type="evidence" value="ECO:0007669"/>
    <property type="project" value="Ensembl"/>
</dbReference>
<dbReference type="GO" id="GO:0035907">
    <property type="term" value="P:dorsal aorta development"/>
    <property type="evidence" value="ECO:0007669"/>
    <property type="project" value="Ensembl"/>
</dbReference>
<dbReference type="GO" id="GO:0060664">
    <property type="term" value="P:epithelial cell proliferation involved in salivary gland morphogenesis"/>
    <property type="evidence" value="ECO:0007669"/>
    <property type="project" value="Ensembl"/>
</dbReference>
<dbReference type="GO" id="GO:0050680">
    <property type="term" value="P:negative regulation of epithelial cell proliferation"/>
    <property type="evidence" value="ECO:0007669"/>
    <property type="project" value="Ensembl"/>
</dbReference>
<dbReference type="GO" id="GO:0000978">
    <property type="term" value="F:RNA polymerase II cis-regulatory region sequence-specific DNA binding"/>
    <property type="evidence" value="ECO:0007669"/>
    <property type="project" value="Ensembl"/>
</dbReference>
<dbReference type="Proteomes" id="UP000694421">
    <property type="component" value="Unplaced"/>
</dbReference>
<dbReference type="GO" id="GO:0071347">
    <property type="term" value="P:cellular response to interleukin-1"/>
    <property type="evidence" value="ECO:0007669"/>
    <property type="project" value="Ensembl"/>
</dbReference>
<dbReference type="FunFam" id="1.10.10.60:FF:000338">
    <property type="entry name" value="Homeobox protein Nkx-3.1"/>
    <property type="match status" value="1"/>
</dbReference>
<dbReference type="GO" id="GO:0008284">
    <property type="term" value="P:positive regulation of cell population proliferation"/>
    <property type="evidence" value="ECO:0007669"/>
    <property type="project" value="Ensembl"/>
</dbReference>
<dbReference type="InterPro" id="IPR009057">
    <property type="entry name" value="Homeodomain-like_sf"/>
</dbReference>
<dbReference type="Ensembl" id="ENSSMRT00000031906.1">
    <property type="protein sequence ID" value="ENSSMRP00000027304.1"/>
    <property type="gene ID" value="ENSSMRG00000021050.1"/>
</dbReference>
<dbReference type="GO" id="GO:0140416">
    <property type="term" value="F:transcription regulator inhibitor activity"/>
    <property type="evidence" value="ECO:0007669"/>
    <property type="project" value="Ensembl"/>
</dbReference>
<dbReference type="CDD" id="cd00086">
    <property type="entry name" value="homeodomain"/>
    <property type="match status" value="1"/>
</dbReference>
<dbReference type="SUPFAM" id="SSF46689">
    <property type="entry name" value="Homeodomain-like"/>
    <property type="match status" value="1"/>
</dbReference>
<dbReference type="GO" id="GO:0097162">
    <property type="term" value="F:MADS box domain binding"/>
    <property type="evidence" value="ECO:0007669"/>
    <property type="project" value="Ensembl"/>
</dbReference>
<dbReference type="GO" id="GO:0008584">
    <property type="term" value="P:male gonad development"/>
    <property type="evidence" value="ECO:0007669"/>
    <property type="project" value="Ensembl"/>
</dbReference>
<keyword evidence="10" id="KW-1185">Reference proteome</keyword>
<dbReference type="InterPro" id="IPR050394">
    <property type="entry name" value="Homeobox_NK-like"/>
</dbReference>
<dbReference type="GO" id="GO:0004879">
    <property type="term" value="F:nuclear receptor activity"/>
    <property type="evidence" value="ECO:0007669"/>
    <property type="project" value="Ensembl"/>
</dbReference>
<feature type="region of interest" description="Disordered" evidence="7">
    <location>
        <begin position="1"/>
        <end position="27"/>
    </location>
</feature>
<evidence type="ECO:0000256" key="7">
    <source>
        <dbReference type="SAM" id="MobiDB-lite"/>
    </source>
</evidence>
<dbReference type="GO" id="GO:0010628">
    <property type="term" value="P:positive regulation of gene expression"/>
    <property type="evidence" value="ECO:0007669"/>
    <property type="project" value="Ensembl"/>
</dbReference>
<dbReference type="PANTHER" id="PTHR24340:SF38">
    <property type="entry name" value="HOMEOBOX PROTEIN NKX-3.1"/>
    <property type="match status" value="1"/>
</dbReference>
<dbReference type="GO" id="GO:0030154">
    <property type="term" value="P:cell differentiation"/>
    <property type="evidence" value="ECO:0007669"/>
    <property type="project" value="TreeGrafter"/>
</dbReference>
<dbReference type="InterPro" id="IPR001356">
    <property type="entry name" value="HD"/>
</dbReference>
<evidence type="ECO:0000313" key="10">
    <source>
        <dbReference type="Proteomes" id="UP000694421"/>
    </source>
</evidence>
<dbReference type="InterPro" id="IPR017970">
    <property type="entry name" value="Homeobox_CS"/>
</dbReference>
<dbReference type="GO" id="GO:0071466">
    <property type="term" value="P:cellular response to xenobiotic stimulus"/>
    <property type="evidence" value="ECO:0007669"/>
    <property type="project" value="Ensembl"/>
</dbReference>
<evidence type="ECO:0000313" key="9">
    <source>
        <dbReference type="Ensembl" id="ENSSMRP00000027304.1"/>
    </source>
</evidence>
<dbReference type="GO" id="GO:0007507">
    <property type="term" value="P:heart development"/>
    <property type="evidence" value="ECO:0007669"/>
    <property type="project" value="Ensembl"/>
</dbReference>
<dbReference type="GO" id="GO:0001655">
    <property type="term" value="P:urogenital system development"/>
    <property type="evidence" value="ECO:0007669"/>
    <property type="project" value="Ensembl"/>
</dbReference>
<dbReference type="GO" id="GO:0071356">
    <property type="term" value="P:cellular response to tumor necrosis factor"/>
    <property type="evidence" value="ECO:0007669"/>
    <property type="project" value="Ensembl"/>
</dbReference>
<dbReference type="Pfam" id="PF00046">
    <property type="entry name" value="Homeodomain"/>
    <property type="match status" value="1"/>
</dbReference>
<evidence type="ECO:0000256" key="1">
    <source>
        <dbReference type="ARBA" id="ARBA00004123"/>
    </source>
</evidence>
<dbReference type="GeneTree" id="ENSGT00940000160930"/>
<dbReference type="GO" id="GO:0090734">
    <property type="term" value="C:site of DNA damage"/>
    <property type="evidence" value="ECO:0007669"/>
    <property type="project" value="Ensembl"/>
</dbReference>
<feature type="DNA-binding region" description="Homeobox" evidence="5">
    <location>
        <begin position="124"/>
        <end position="183"/>
    </location>
</feature>
<dbReference type="AlphaFoldDB" id="A0A8D0E7K9"/>
<dbReference type="GO" id="GO:0008656">
    <property type="term" value="F:cysteine-type endopeptidase activator activity involved in apoptotic process"/>
    <property type="evidence" value="ECO:0007669"/>
    <property type="project" value="Ensembl"/>
</dbReference>
<dbReference type="GO" id="GO:0005654">
    <property type="term" value="C:nucleoplasm"/>
    <property type="evidence" value="ECO:0007669"/>
    <property type="project" value="Ensembl"/>
</dbReference>
<organism evidence="9 10">
    <name type="scientific">Salvator merianae</name>
    <name type="common">Argentine black and white tegu</name>
    <name type="synonym">Tupinambis merianae</name>
    <dbReference type="NCBI Taxonomy" id="96440"/>
    <lineage>
        <taxon>Eukaryota</taxon>
        <taxon>Metazoa</taxon>
        <taxon>Chordata</taxon>
        <taxon>Craniata</taxon>
        <taxon>Vertebrata</taxon>
        <taxon>Euteleostomi</taxon>
        <taxon>Lepidosauria</taxon>
        <taxon>Squamata</taxon>
        <taxon>Bifurcata</taxon>
        <taxon>Unidentata</taxon>
        <taxon>Episquamata</taxon>
        <taxon>Laterata</taxon>
        <taxon>Teiioidea</taxon>
        <taxon>Teiidae</taxon>
        <taxon>Salvator</taxon>
    </lineage>
</organism>
<dbReference type="GO" id="GO:0005829">
    <property type="term" value="C:cytosol"/>
    <property type="evidence" value="ECO:0007669"/>
    <property type="project" value="Ensembl"/>
</dbReference>
<dbReference type="GO" id="GO:2000836">
    <property type="term" value="P:positive regulation of androgen secretion"/>
    <property type="evidence" value="ECO:0007669"/>
    <property type="project" value="Ensembl"/>
</dbReference>
<reference evidence="9" key="2">
    <citation type="submission" date="2025-09" db="UniProtKB">
        <authorList>
            <consortium name="Ensembl"/>
        </authorList>
    </citation>
    <scope>IDENTIFICATION</scope>
</reference>
<dbReference type="GO" id="GO:0042826">
    <property type="term" value="F:histone deacetylase binding"/>
    <property type="evidence" value="ECO:0007669"/>
    <property type="project" value="Ensembl"/>
</dbReference>
<dbReference type="GO" id="GO:0043569">
    <property type="term" value="P:negative regulation of insulin-like growth factor receptor signaling pathway"/>
    <property type="evidence" value="ECO:0007669"/>
    <property type="project" value="Ensembl"/>
</dbReference>
<dbReference type="SMART" id="SM00389">
    <property type="entry name" value="HOX"/>
    <property type="match status" value="1"/>
</dbReference>
<dbReference type="PANTHER" id="PTHR24340">
    <property type="entry name" value="HOMEOBOX PROTEIN NKX"/>
    <property type="match status" value="1"/>
</dbReference>
<evidence type="ECO:0000256" key="2">
    <source>
        <dbReference type="ARBA" id="ARBA00023125"/>
    </source>
</evidence>
<dbReference type="GO" id="GO:0010629">
    <property type="term" value="P:negative regulation of gene expression"/>
    <property type="evidence" value="ECO:0007669"/>
    <property type="project" value="Ensembl"/>
</dbReference>
<keyword evidence="2 5" id="KW-0238">DNA-binding</keyword>
<keyword evidence="4 5" id="KW-0539">Nucleus</keyword>
<dbReference type="InterPro" id="IPR020479">
    <property type="entry name" value="HD_metazoa"/>
</dbReference>
<dbReference type="GO" id="GO:0001756">
    <property type="term" value="P:somitogenesis"/>
    <property type="evidence" value="ECO:0007669"/>
    <property type="project" value="Ensembl"/>
</dbReference>
<keyword evidence="3 5" id="KW-0371">Homeobox</keyword>
<name>A0A8D0E7K9_SALMN</name>
<dbReference type="GO" id="GO:0001656">
    <property type="term" value="P:metanephros development"/>
    <property type="evidence" value="ECO:0007669"/>
    <property type="project" value="Ensembl"/>
</dbReference>
<evidence type="ECO:0000256" key="4">
    <source>
        <dbReference type="ARBA" id="ARBA00023242"/>
    </source>
</evidence>
<dbReference type="GO" id="GO:0045944">
    <property type="term" value="P:positive regulation of transcription by RNA polymerase II"/>
    <property type="evidence" value="ECO:0007669"/>
    <property type="project" value="Ensembl"/>
</dbReference>
<dbReference type="PRINTS" id="PR00024">
    <property type="entry name" value="HOMEOBOX"/>
</dbReference>
<comment type="subcellular location">
    <subcellularLocation>
        <location evidence="1 5 6">Nucleus</location>
    </subcellularLocation>
</comment>
<dbReference type="GO" id="GO:0006974">
    <property type="term" value="P:DNA damage response"/>
    <property type="evidence" value="ECO:0007669"/>
    <property type="project" value="Ensembl"/>
</dbReference>
<dbReference type="GO" id="GO:2001244">
    <property type="term" value="P:positive regulation of intrinsic apoptotic signaling pathway"/>
    <property type="evidence" value="ECO:0007669"/>
    <property type="project" value="Ensembl"/>
</dbReference>
<dbReference type="GO" id="GO:0045931">
    <property type="term" value="P:positive regulation of mitotic cell cycle"/>
    <property type="evidence" value="ECO:0007669"/>
    <property type="project" value="Ensembl"/>
</dbReference>
<evidence type="ECO:0000256" key="3">
    <source>
        <dbReference type="ARBA" id="ARBA00023155"/>
    </source>
</evidence>
<dbReference type="GO" id="GO:0000122">
    <property type="term" value="P:negative regulation of transcription by RNA polymerase II"/>
    <property type="evidence" value="ECO:0007669"/>
    <property type="project" value="Ensembl"/>
</dbReference>
<evidence type="ECO:0000256" key="5">
    <source>
        <dbReference type="PROSITE-ProRule" id="PRU00108"/>
    </source>
</evidence>
<dbReference type="GO" id="GO:0048754">
    <property type="term" value="P:branching morphogenesis of an epithelial tube"/>
    <property type="evidence" value="ECO:0007669"/>
    <property type="project" value="Ensembl"/>
</dbReference>
<dbReference type="GO" id="GO:0033574">
    <property type="term" value="P:response to testosterone"/>
    <property type="evidence" value="ECO:0007669"/>
    <property type="project" value="Ensembl"/>
</dbReference>
<reference evidence="9" key="1">
    <citation type="submission" date="2025-08" db="UniProtKB">
        <authorList>
            <consortium name="Ensembl"/>
        </authorList>
    </citation>
    <scope>IDENTIFICATION</scope>
</reference>
<protein>
    <submittedName>
        <fullName evidence="9">NK3 homeobox 1</fullName>
    </submittedName>
</protein>
<dbReference type="PROSITE" id="PS50071">
    <property type="entry name" value="HOMEOBOX_2"/>
    <property type="match status" value="1"/>
</dbReference>
<dbReference type="Gene3D" id="1.10.10.60">
    <property type="entry name" value="Homeodomain-like"/>
    <property type="match status" value="1"/>
</dbReference>
<dbReference type="GO" id="GO:0051781">
    <property type="term" value="P:positive regulation of cell division"/>
    <property type="evidence" value="ECO:0007669"/>
    <property type="project" value="Ensembl"/>
</dbReference>
<dbReference type="GO" id="GO:0051897">
    <property type="term" value="P:positive regulation of phosphatidylinositol 3-kinase/protein kinase B signal transduction"/>
    <property type="evidence" value="ECO:0007669"/>
    <property type="project" value="Ensembl"/>
</dbReference>
<feature type="region of interest" description="Disordered" evidence="7">
    <location>
        <begin position="47"/>
        <end position="89"/>
    </location>
</feature>
<proteinExistence type="predicted"/>
<sequence>MQATGQPLACARQPPPSSPPASDAAAAACPKQLTSFLIRDILRHGSAGERRAPLAPAKEQDPEARAERTRSSPLEAARRDLRPEGAAEAPKELCEVEAADPSAESCLSSCESLPKSLLKPLKPLKRSRAAFSHTQVIELEKKFSHQKYLSAPERAHLAKNLKLTETQVKIWFQNRRYKTKRKQLASELGGLEKSPVVSGFKDNDFSQATLALSVYHSYPYNPYLYYLNSWSPTLW</sequence>
<dbReference type="GO" id="GO:0060037">
    <property type="term" value="P:pharyngeal system development"/>
    <property type="evidence" value="ECO:0007669"/>
    <property type="project" value="Ensembl"/>
</dbReference>
<evidence type="ECO:0000256" key="6">
    <source>
        <dbReference type="RuleBase" id="RU000682"/>
    </source>
</evidence>
<evidence type="ECO:0000259" key="8">
    <source>
        <dbReference type="PROSITE" id="PS50071"/>
    </source>
</evidence>
<dbReference type="PROSITE" id="PS00027">
    <property type="entry name" value="HOMEOBOX_1"/>
    <property type="match status" value="1"/>
</dbReference>